<dbReference type="GO" id="GO:0004519">
    <property type="term" value="F:endonuclease activity"/>
    <property type="evidence" value="ECO:0007669"/>
    <property type="project" value="InterPro"/>
</dbReference>
<keyword evidence="5" id="KW-1185">Reference proteome</keyword>
<evidence type="ECO:0000313" key="5">
    <source>
        <dbReference type="Proteomes" id="UP000617634"/>
    </source>
</evidence>
<evidence type="ECO:0000256" key="1">
    <source>
        <dbReference type="SAM" id="MobiDB-lite"/>
    </source>
</evidence>
<dbReference type="GO" id="GO:0016887">
    <property type="term" value="F:ATP hydrolysis activity"/>
    <property type="evidence" value="ECO:0007669"/>
    <property type="project" value="InterPro"/>
</dbReference>
<comment type="caution">
    <text evidence="4">The sequence shown here is derived from an EMBL/GenBank/DDBJ whole genome shotgun (WGS) entry which is preliminary data.</text>
</comment>
<dbReference type="AlphaFoldDB" id="A0A931MLP2"/>
<evidence type="ECO:0000259" key="3">
    <source>
        <dbReference type="Pfam" id="PF20454"/>
    </source>
</evidence>
<feature type="domain" description="Phage terminase large subunit GpA ATPase" evidence="2">
    <location>
        <begin position="33"/>
        <end position="300"/>
    </location>
</feature>
<dbReference type="Pfam" id="PF05876">
    <property type="entry name" value="GpA_ATPase"/>
    <property type="match status" value="1"/>
</dbReference>
<dbReference type="InterPro" id="IPR051220">
    <property type="entry name" value="TFA_Chaperone"/>
</dbReference>
<dbReference type="EMBL" id="JADZGI010000001">
    <property type="protein sequence ID" value="MBH0113276.1"/>
    <property type="molecule type" value="Genomic_DNA"/>
</dbReference>
<dbReference type="PANTHER" id="PTHR34413">
    <property type="entry name" value="PROPHAGE TAIL FIBER ASSEMBLY PROTEIN HOMOLOG TFAE-RELATED-RELATED"/>
    <property type="match status" value="1"/>
</dbReference>
<dbReference type="InterPro" id="IPR027417">
    <property type="entry name" value="P-loop_NTPase"/>
</dbReference>
<sequence>MVVATAEAVRPPERITVSEAAETYHIVNNPGQHVGPFSLEKTPYLREPMDVLTSLDYTGMVFVAPARTGKSAMALNWLCHTAITDPADMMVVHMAQHTARDWSQADLAKAIRNSPELRRRLTPGRQNDNTFDKHFLSGMRLLVSWPTITNLSGKTIPRGWFMDYDRMPQDIDGEGNPFDLGRKRGGTFKRYAMWAAEASPGFPVNDAKWTPRTPHEAPPTGDEKGGGILQLYNRGDRRRFYWACPQCESSFEPHFRLLDWPKLDSGDLMEMAEQVTMHCPHCGGIMEPGEQRALNNAARWVKDGQIWHPSSDTITGDARRSDIASFWMFGPAAGFTDWSLLVHRYLVAHEQFENTGDEGPLMVTVNTDQGDAYTMKATEGGRLPEELKSRAEDWGSAEVEPCIPAQAMGGFLVSTVDVQKESFVVHVFLLSHGDIWHIDMFKIRKSQRLDADGDRQRLDPAAYPEDWDLLVPEVLEKDYPINDGSGRRMQVKIVGCDSGGKDGVTANAYDFWRRLSAKGNAARFHLLKGAPSRTETAPLRRTLPDSQQKDRLAIARGDVPVWLVNSNIVKDQASNMLARTEGRGMVRFPDWAPDWLYTQLTTEVRTPKGWENPSRRRNEAFDLLAYCIALQRHPDVRTHLPGFWDAPPGWAAEWDRNDLVYLEGEDGGRRFAGNEGVDDEFDLEDLAGKLG</sequence>
<organism evidence="4 5">
    <name type="scientific">Novosphingobium aureum</name>
    <dbReference type="NCBI Taxonomy" id="2792964"/>
    <lineage>
        <taxon>Bacteria</taxon>
        <taxon>Pseudomonadati</taxon>
        <taxon>Pseudomonadota</taxon>
        <taxon>Alphaproteobacteria</taxon>
        <taxon>Sphingomonadales</taxon>
        <taxon>Sphingomonadaceae</taxon>
        <taxon>Novosphingobium</taxon>
    </lineage>
</organism>
<accession>A0A931MLP2</accession>
<proteinExistence type="predicted"/>
<feature type="domain" description="Terminase large subunit GpA endonuclease" evidence="3">
    <location>
        <begin position="323"/>
        <end position="637"/>
    </location>
</feature>
<dbReference type="Proteomes" id="UP000617634">
    <property type="component" value="Unassembled WGS sequence"/>
</dbReference>
<dbReference type="RefSeq" id="WP_197163387.1">
    <property type="nucleotide sequence ID" value="NZ_JADZGI010000001.1"/>
</dbReference>
<name>A0A931MLP2_9SPHN</name>
<reference evidence="4" key="1">
    <citation type="submission" date="2020-11" db="EMBL/GenBank/DDBJ databases">
        <title>Novosphingobium aureum sp. nov., a marine bacterium isolated from sediment of a salt flat.</title>
        <authorList>
            <person name="Yoo Y."/>
            <person name="Kim J.-J."/>
        </authorList>
    </citation>
    <scope>NUCLEOTIDE SEQUENCE</scope>
    <source>
        <strain evidence="4">YJ-S2-02</strain>
    </source>
</reference>
<evidence type="ECO:0000259" key="2">
    <source>
        <dbReference type="Pfam" id="PF05876"/>
    </source>
</evidence>
<dbReference type="Gene3D" id="3.40.50.300">
    <property type="entry name" value="P-loop containing nucleotide triphosphate hydrolases"/>
    <property type="match status" value="1"/>
</dbReference>
<protein>
    <submittedName>
        <fullName evidence="4">Phage terminase large subunit family protein</fullName>
    </submittedName>
</protein>
<evidence type="ECO:0000313" key="4">
    <source>
        <dbReference type="EMBL" id="MBH0113276.1"/>
    </source>
</evidence>
<gene>
    <name evidence="4" type="ORF">I5E68_09990</name>
</gene>
<dbReference type="Pfam" id="PF20454">
    <property type="entry name" value="GpA_nuclease"/>
    <property type="match status" value="1"/>
</dbReference>
<dbReference type="InterPro" id="IPR046454">
    <property type="entry name" value="GpA_endonuclease"/>
</dbReference>
<dbReference type="InterPro" id="IPR046453">
    <property type="entry name" value="GpA_ATPase"/>
</dbReference>
<dbReference type="PANTHER" id="PTHR34413:SF2">
    <property type="entry name" value="PROPHAGE TAIL FIBER ASSEMBLY PROTEIN HOMOLOG TFAE-RELATED"/>
    <property type="match status" value="1"/>
</dbReference>
<feature type="region of interest" description="Disordered" evidence="1">
    <location>
        <begin position="205"/>
        <end position="227"/>
    </location>
</feature>